<evidence type="ECO:0000313" key="7">
    <source>
        <dbReference type="Proteomes" id="UP000217784"/>
    </source>
</evidence>
<dbReference type="GO" id="GO:0051539">
    <property type="term" value="F:4 iron, 4 sulfur cluster binding"/>
    <property type="evidence" value="ECO:0007669"/>
    <property type="project" value="UniProtKB-KW"/>
</dbReference>
<dbReference type="AlphaFoldDB" id="A0A2A2H207"/>
<keyword evidence="2" id="KW-0479">Metal-binding</keyword>
<dbReference type="Gene3D" id="3.40.50.300">
    <property type="entry name" value="P-loop containing nucleotide triphosphate hydrolases"/>
    <property type="match status" value="1"/>
</dbReference>
<dbReference type="InterPro" id="IPR027417">
    <property type="entry name" value="P-loop_NTPase"/>
</dbReference>
<evidence type="ECO:0000259" key="5">
    <source>
        <dbReference type="PROSITE" id="PS51656"/>
    </source>
</evidence>
<dbReference type="Gene3D" id="1.10.15.40">
    <property type="entry name" value="Electron transport complex subunit B, putative Fe-S cluster"/>
    <property type="match status" value="1"/>
</dbReference>
<protein>
    <submittedName>
        <fullName evidence="6">Molybdopterin-guanine dinucleotide biosynthesis protein B</fullName>
    </submittedName>
</protein>
<dbReference type="PANTHER" id="PTHR40072:SF1">
    <property type="entry name" value="MOLYBDOPTERIN-GUANINE DINUCLEOTIDE BIOSYNTHESIS ADAPTER PROTEIN"/>
    <property type="match status" value="1"/>
</dbReference>
<evidence type="ECO:0000313" key="6">
    <source>
        <dbReference type="EMBL" id="PAV03313.1"/>
    </source>
</evidence>
<dbReference type="OrthoDB" id="9014at2157"/>
<keyword evidence="4" id="KW-0411">Iron-sulfur</keyword>
<feature type="domain" description="4Fe-4S" evidence="5">
    <location>
        <begin position="132"/>
        <end position="193"/>
    </location>
</feature>
<dbReference type="EMBL" id="LMVM01000039">
    <property type="protein sequence ID" value="PAV03313.1"/>
    <property type="molecule type" value="Genomic_DNA"/>
</dbReference>
<dbReference type="NCBIfam" id="TIGR00176">
    <property type="entry name" value="mobB"/>
    <property type="match status" value="1"/>
</dbReference>
<dbReference type="PANTHER" id="PTHR40072">
    <property type="entry name" value="MOLYBDOPTERIN-GUANINE DINUCLEOTIDE BIOSYNTHESIS ADAPTER PROTEIN-RELATED"/>
    <property type="match status" value="1"/>
</dbReference>
<dbReference type="RefSeq" id="WP_069584508.1">
    <property type="nucleotide sequence ID" value="NZ_LMVM01000039.1"/>
</dbReference>
<organism evidence="6 7">
    <name type="scientific">Methanobacterium bryantii</name>
    <dbReference type="NCBI Taxonomy" id="2161"/>
    <lineage>
        <taxon>Archaea</taxon>
        <taxon>Methanobacteriati</taxon>
        <taxon>Methanobacteriota</taxon>
        <taxon>Methanomada group</taxon>
        <taxon>Methanobacteria</taxon>
        <taxon>Methanobacteriales</taxon>
        <taxon>Methanobacteriaceae</taxon>
        <taxon>Methanobacterium</taxon>
    </lineage>
</organism>
<keyword evidence="1" id="KW-0004">4Fe-4S</keyword>
<proteinExistence type="predicted"/>
<dbReference type="InterPro" id="IPR052539">
    <property type="entry name" value="MGD_biosynthesis_adapter"/>
</dbReference>
<evidence type="ECO:0000256" key="3">
    <source>
        <dbReference type="ARBA" id="ARBA00023004"/>
    </source>
</evidence>
<evidence type="ECO:0000256" key="1">
    <source>
        <dbReference type="ARBA" id="ARBA00022485"/>
    </source>
</evidence>
<gene>
    <name evidence="6" type="ORF">ASJ80_04745</name>
</gene>
<dbReference type="InterPro" id="IPR004435">
    <property type="entry name" value="MobB_dom"/>
</dbReference>
<reference evidence="6 7" key="1">
    <citation type="journal article" date="2017" name="BMC Genomics">
        <title>Genomic analysis of methanogenic archaea reveals a shift towards energy conservation.</title>
        <authorList>
            <person name="Gilmore S.P."/>
            <person name="Henske J.K."/>
            <person name="Sexton J.A."/>
            <person name="Solomon K.V."/>
            <person name="Seppala S."/>
            <person name="Yoo J.I."/>
            <person name="Huyett L.M."/>
            <person name="Pressman A."/>
            <person name="Cogan J.Z."/>
            <person name="Kivenson V."/>
            <person name="Peng X."/>
            <person name="Tan Y."/>
            <person name="Valentine D.L."/>
            <person name="O'Malley M.A."/>
        </authorList>
    </citation>
    <scope>NUCLEOTIDE SEQUENCE [LARGE SCALE GENOMIC DNA]</scope>
    <source>
        <strain evidence="6 7">M.o.H.</strain>
    </source>
</reference>
<comment type="caution">
    <text evidence="6">The sequence shown here is derived from an EMBL/GenBank/DDBJ whole genome shotgun (WGS) entry which is preliminary data.</text>
</comment>
<dbReference type="GO" id="GO:0046872">
    <property type="term" value="F:metal ion binding"/>
    <property type="evidence" value="ECO:0007669"/>
    <property type="project" value="UniProtKB-KW"/>
</dbReference>
<accession>A0A2A2H207</accession>
<dbReference type="SUPFAM" id="SSF52540">
    <property type="entry name" value="P-loop containing nucleoside triphosphate hydrolases"/>
    <property type="match status" value="1"/>
</dbReference>
<dbReference type="GO" id="GO:0005525">
    <property type="term" value="F:GTP binding"/>
    <property type="evidence" value="ECO:0007669"/>
    <property type="project" value="InterPro"/>
</dbReference>
<dbReference type="Pfam" id="PF03205">
    <property type="entry name" value="MobB"/>
    <property type="match status" value="1"/>
</dbReference>
<dbReference type="Proteomes" id="UP000217784">
    <property type="component" value="Unassembled WGS sequence"/>
</dbReference>
<keyword evidence="7" id="KW-1185">Reference proteome</keyword>
<keyword evidence="3" id="KW-0408">Iron</keyword>
<sequence>MKVIAVSGTKNTGKTTLVTRIVAELTSRGFSVGTIKHTHHTFDLEGKDTWKHREAGAEIVVGSGDETFLTVNKNMDLDQLLSMVKFIKNLDFVVLESFKRCNYAKIATSDIEDEFIITRVNALEMNEDDVKPIVNLIEERSYGILQNLDCKKCGFENCTEFAKAVVKGEVKQGTECKTESDEILLRVDDRIIPMNFFVQDFVKNAVIGMIKSLKTEEFGVGEGKKIELLIRDKN</sequence>
<evidence type="ECO:0000256" key="4">
    <source>
        <dbReference type="ARBA" id="ARBA00023014"/>
    </source>
</evidence>
<name>A0A2A2H207_METBR</name>
<dbReference type="NCBIfam" id="NF011063">
    <property type="entry name" value="PRK14494.1-2"/>
    <property type="match status" value="1"/>
</dbReference>
<dbReference type="InterPro" id="IPR007202">
    <property type="entry name" value="4Fe-4S_dom"/>
</dbReference>
<evidence type="ECO:0000256" key="2">
    <source>
        <dbReference type="ARBA" id="ARBA00022723"/>
    </source>
</evidence>
<dbReference type="PROSITE" id="PS51656">
    <property type="entry name" value="4FE4S"/>
    <property type="match status" value="1"/>
</dbReference>
<dbReference type="GO" id="GO:0006777">
    <property type="term" value="P:Mo-molybdopterin cofactor biosynthetic process"/>
    <property type="evidence" value="ECO:0007669"/>
    <property type="project" value="InterPro"/>
</dbReference>
<dbReference type="Pfam" id="PF04060">
    <property type="entry name" value="FeS"/>
    <property type="match status" value="1"/>
</dbReference>